<reference evidence="2" key="1">
    <citation type="submission" date="2023-03" db="EMBL/GenBank/DDBJ databases">
        <title>Massive genome expansion in bonnet fungi (Mycena s.s.) driven by repeated elements and novel gene families across ecological guilds.</title>
        <authorList>
            <consortium name="Lawrence Berkeley National Laboratory"/>
            <person name="Harder C.B."/>
            <person name="Miyauchi S."/>
            <person name="Viragh M."/>
            <person name="Kuo A."/>
            <person name="Thoen E."/>
            <person name="Andreopoulos B."/>
            <person name="Lu D."/>
            <person name="Skrede I."/>
            <person name="Drula E."/>
            <person name="Henrissat B."/>
            <person name="Morin E."/>
            <person name="Kohler A."/>
            <person name="Barry K."/>
            <person name="LaButti K."/>
            <person name="Morin E."/>
            <person name="Salamov A."/>
            <person name="Lipzen A."/>
            <person name="Mereny Z."/>
            <person name="Hegedus B."/>
            <person name="Baldrian P."/>
            <person name="Stursova M."/>
            <person name="Weitz H."/>
            <person name="Taylor A."/>
            <person name="Grigoriev I.V."/>
            <person name="Nagy L.G."/>
            <person name="Martin F."/>
            <person name="Kauserud H."/>
        </authorList>
    </citation>
    <scope>NUCLEOTIDE SEQUENCE</scope>
    <source>
        <strain evidence="2">CBHHK002</strain>
    </source>
</reference>
<dbReference type="EMBL" id="JARIHO010000065">
    <property type="protein sequence ID" value="KAJ7314839.1"/>
    <property type="molecule type" value="Genomic_DNA"/>
</dbReference>
<keyword evidence="1" id="KW-0732">Signal</keyword>
<dbReference type="Proteomes" id="UP001218218">
    <property type="component" value="Unassembled WGS sequence"/>
</dbReference>
<accession>A0AAD6ZAX4</accession>
<feature type="chain" id="PRO_5042266232" description="Secreted protein" evidence="1">
    <location>
        <begin position="19"/>
        <end position="203"/>
    </location>
</feature>
<feature type="signal peptide" evidence="1">
    <location>
        <begin position="1"/>
        <end position="18"/>
    </location>
</feature>
<protein>
    <recommendedName>
        <fullName evidence="4">Secreted protein</fullName>
    </recommendedName>
</protein>
<evidence type="ECO:0000256" key="1">
    <source>
        <dbReference type="SAM" id="SignalP"/>
    </source>
</evidence>
<sequence length="203" mass="22297">MVLLLSSGLLISLLKVLLLDTSINYSARRSLAACIRLRAMPLILDTELTPETVLPPESESRSLRRSVAQRSNALPWLGMSVRSNTGVTRHTAGTWDLRGMHGIDTGAAGGRLMPGFTAEGHAEDCRAEEKQEKAPACVLNVKCAEGGVSNIVIIVFLNFFPASKFEWRSHSNSRIRKIFRSANNGNFERHYSLTPLSVFQGDS</sequence>
<evidence type="ECO:0000313" key="2">
    <source>
        <dbReference type="EMBL" id="KAJ7314839.1"/>
    </source>
</evidence>
<gene>
    <name evidence="2" type="ORF">DFH08DRAFT_821166</name>
</gene>
<name>A0AAD6ZAX4_9AGAR</name>
<keyword evidence="3" id="KW-1185">Reference proteome</keyword>
<evidence type="ECO:0000313" key="3">
    <source>
        <dbReference type="Proteomes" id="UP001218218"/>
    </source>
</evidence>
<comment type="caution">
    <text evidence="2">The sequence shown here is derived from an EMBL/GenBank/DDBJ whole genome shotgun (WGS) entry which is preliminary data.</text>
</comment>
<organism evidence="2 3">
    <name type="scientific">Mycena albidolilacea</name>
    <dbReference type="NCBI Taxonomy" id="1033008"/>
    <lineage>
        <taxon>Eukaryota</taxon>
        <taxon>Fungi</taxon>
        <taxon>Dikarya</taxon>
        <taxon>Basidiomycota</taxon>
        <taxon>Agaricomycotina</taxon>
        <taxon>Agaricomycetes</taxon>
        <taxon>Agaricomycetidae</taxon>
        <taxon>Agaricales</taxon>
        <taxon>Marasmiineae</taxon>
        <taxon>Mycenaceae</taxon>
        <taxon>Mycena</taxon>
    </lineage>
</organism>
<dbReference type="AlphaFoldDB" id="A0AAD6ZAX4"/>
<proteinExistence type="predicted"/>
<evidence type="ECO:0008006" key="4">
    <source>
        <dbReference type="Google" id="ProtNLM"/>
    </source>
</evidence>